<feature type="compositionally biased region" description="Acidic residues" evidence="1">
    <location>
        <begin position="126"/>
        <end position="135"/>
    </location>
</feature>
<feature type="compositionally biased region" description="Polar residues" evidence="1">
    <location>
        <begin position="74"/>
        <end position="86"/>
    </location>
</feature>
<name>U6N3P5_9EIME</name>
<reference evidence="2" key="2">
    <citation type="submission" date="2013-10" db="EMBL/GenBank/DDBJ databases">
        <authorList>
            <person name="Aslett M."/>
        </authorList>
    </citation>
    <scope>NUCLEOTIDE SEQUENCE [LARGE SCALE GENOMIC DNA]</scope>
    <source>
        <strain evidence="2">Houghton</strain>
    </source>
</reference>
<feature type="compositionally biased region" description="Low complexity" evidence="1">
    <location>
        <begin position="490"/>
        <end position="517"/>
    </location>
</feature>
<dbReference type="AlphaFoldDB" id="U6N3P5"/>
<protein>
    <submittedName>
        <fullName evidence="2">Uncharacterized protein</fullName>
    </submittedName>
</protein>
<organism evidence="2 3">
    <name type="scientific">Eimeria necatrix</name>
    <dbReference type="NCBI Taxonomy" id="51315"/>
    <lineage>
        <taxon>Eukaryota</taxon>
        <taxon>Sar</taxon>
        <taxon>Alveolata</taxon>
        <taxon>Apicomplexa</taxon>
        <taxon>Conoidasida</taxon>
        <taxon>Coccidia</taxon>
        <taxon>Eucoccidiorida</taxon>
        <taxon>Eimeriorina</taxon>
        <taxon>Eimeriidae</taxon>
        <taxon>Eimeria</taxon>
    </lineage>
</organism>
<keyword evidence="3" id="KW-1185">Reference proteome</keyword>
<dbReference type="Proteomes" id="UP000030754">
    <property type="component" value="Unassembled WGS sequence"/>
</dbReference>
<feature type="region of interest" description="Disordered" evidence="1">
    <location>
        <begin position="345"/>
        <end position="409"/>
    </location>
</feature>
<reference evidence="2" key="1">
    <citation type="submission" date="2013-10" db="EMBL/GenBank/DDBJ databases">
        <title>Genomic analysis of the causative agents of coccidiosis in chickens.</title>
        <authorList>
            <person name="Reid A.J."/>
            <person name="Blake D."/>
            <person name="Billington K."/>
            <person name="Browne H."/>
            <person name="Dunn M."/>
            <person name="Hung S."/>
            <person name="Kawahara F."/>
            <person name="Miranda-Saavedra D."/>
            <person name="Mourier T."/>
            <person name="Nagra H."/>
            <person name="Otto T.D."/>
            <person name="Rawlings N."/>
            <person name="Sanchez A."/>
            <person name="Sanders M."/>
            <person name="Subramaniam C."/>
            <person name="Tay Y."/>
            <person name="Dear P."/>
            <person name="Doerig C."/>
            <person name="Gruber A."/>
            <person name="Parkinson J."/>
            <person name="Shirley M."/>
            <person name="Wan K.L."/>
            <person name="Berriman M."/>
            <person name="Tomley F."/>
            <person name="Pain A."/>
        </authorList>
    </citation>
    <scope>NUCLEOTIDE SEQUENCE [LARGE SCALE GENOMIC DNA]</scope>
    <source>
        <strain evidence="2">Houghton</strain>
    </source>
</reference>
<feature type="region of interest" description="Disordered" evidence="1">
    <location>
        <begin position="160"/>
        <end position="190"/>
    </location>
</feature>
<accession>U6N3P5</accession>
<evidence type="ECO:0000256" key="1">
    <source>
        <dbReference type="SAM" id="MobiDB-lite"/>
    </source>
</evidence>
<feature type="compositionally biased region" description="Low complexity" evidence="1">
    <location>
        <begin position="528"/>
        <end position="541"/>
    </location>
</feature>
<gene>
    <name evidence="2" type="ORF">ENH_00076480</name>
</gene>
<dbReference type="VEuPathDB" id="ToxoDB:ENH_00076480"/>
<dbReference type="PANTHER" id="PTHR43941:SF1">
    <property type="entry name" value="STRUCTURAL MAINTENANCE OF CHROMOSOMES PROTEIN 2"/>
    <property type="match status" value="1"/>
</dbReference>
<evidence type="ECO:0000313" key="2">
    <source>
        <dbReference type="EMBL" id="CDJ69934.1"/>
    </source>
</evidence>
<feature type="region of interest" description="Disordered" evidence="1">
    <location>
        <begin position="594"/>
        <end position="621"/>
    </location>
</feature>
<evidence type="ECO:0000313" key="3">
    <source>
        <dbReference type="Proteomes" id="UP000030754"/>
    </source>
</evidence>
<feature type="region of interest" description="Disordered" evidence="1">
    <location>
        <begin position="1"/>
        <end position="137"/>
    </location>
</feature>
<feature type="compositionally biased region" description="Polar residues" evidence="1">
    <location>
        <begin position="45"/>
        <end position="61"/>
    </location>
</feature>
<feature type="region of interest" description="Disordered" evidence="1">
    <location>
        <begin position="435"/>
        <end position="460"/>
    </location>
</feature>
<feature type="compositionally biased region" description="Low complexity" evidence="1">
    <location>
        <begin position="162"/>
        <end position="189"/>
    </location>
</feature>
<sequence>MAERGEADAGQGPWGTGTTVAGPGGSPRAFGGHKVPYIPDDSTKEPSTSLRMGFMQNQPQGSPYGLRSLKTGPPGTSSGRRQSILSDSVGEEGDYWCRGTPRGPREAGVTLGPLGLEDPTPSASESGDEVGEEEGGPVAAAYRVAAKLRRLSLRARRLAQEELGSPRRLSGSSPRSPAAAESRSSSALPHTETWRALEALSQALEDLTEDAALAATHSDRWKSAASRQKRQLNSALEENERLLADNQTLSEELKTAQQRCLNSEAELQQLSKYKNYQAKFFACQSQVAQLQFEMETLRRGFEALEAAHATQEEELKKTTEAAALLRQKLRAACEELAQTKEALSRQRVSSQRVQSDACSSVGNPPPLNRPATPHRGLGSIPRSPESTLRWGISRGYPPSSEGSHPRGCDGLRVFRGQTWCATGGLRGPSLRQTLRASLSQDQQQKRQQQQQQQQQQQLLSRLSSDLTPQAPSGPGEWHLMRFIQSEGARSAGASASGRPAAVEAPATAAARPEAKAPSTGRSLYEELAASAAAAPARPQAKAPRKDTEEETLATDALQQLLSILAKSSISLDELRAHGVSSASLLQVSRLRKNLETQQKDKTPSSSLQPAEATQRESVGPHLGPLTAASWSNWLPPVSSWLRENLSFLLRPLSGCLGSERVPAAREDEAPHKIMPLSCSCVRLGAPMECTCVVLIIVAAAASALWLRLGDWSVE</sequence>
<proteinExistence type="predicted"/>
<dbReference type="RefSeq" id="XP_013438400.1">
    <property type="nucleotide sequence ID" value="XM_013582946.1"/>
</dbReference>
<dbReference type="GeneID" id="25477778"/>
<dbReference type="EMBL" id="HG725838">
    <property type="protein sequence ID" value="CDJ69934.1"/>
    <property type="molecule type" value="Genomic_DNA"/>
</dbReference>
<dbReference type="OrthoDB" id="10378613at2759"/>
<feature type="compositionally biased region" description="Low complexity" evidence="1">
    <location>
        <begin position="345"/>
        <end position="355"/>
    </location>
</feature>
<feature type="region of interest" description="Disordered" evidence="1">
    <location>
        <begin position="490"/>
        <end position="550"/>
    </location>
</feature>
<feature type="compositionally biased region" description="Low complexity" evidence="1">
    <location>
        <begin position="437"/>
        <end position="460"/>
    </location>
</feature>
<dbReference type="PANTHER" id="PTHR43941">
    <property type="entry name" value="STRUCTURAL MAINTENANCE OF CHROMOSOMES PROTEIN 2"/>
    <property type="match status" value="1"/>
</dbReference>